<dbReference type="GO" id="GO:0030133">
    <property type="term" value="C:transport vesicle"/>
    <property type="evidence" value="ECO:0007669"/>
    <property type="project" value="UniProtKB-SubCell"/>
</dbReference>
<evidence type="ECO:0000256" key="1">
    <source>
        <dbReference type="ARBA" id="ARBA00004398"/>
    </source>
</evidence>
<feature type="signal peptide" evidence="3">
    <location>
        <begin position="1"/>
        <end position="29"/>
    </location>
</feature>
<dbReference type="RefSeq" id="XP_021026725.1">
    <property type="nucleotide sequence ID" value="XM_021171066.2"/>
</dbReference>
<feature type="domain" description="RESP18" evidence="4">
    <location>
        <begin position="38"/>
        <end position="140"/>
    </location>
</feature>
<keyword evidence="3" id="KW-0732">Signal</keyword>
<organism evidence="5 6">
    <name type="scientific">Mus caroli</name>
    <name type="common">Ryukyu mouse</name>
    <name type="synonym">Ricefield mouse</name>
    <dbReference type="NCBI Taxonomy" id="10089"/>
    <lineage>
        <taxon>Eukaryota</taxon>
        <taxon>Metazoa</taxon>
        <taxon>Chordata</taxon>
        <taxon>Craniata</taxon>
        <taxon>Vertebrata</taxon>
        <taxon>Euteleostomi</taxon>
        <taxon>Mammalia</taxon>
        <taxon>Eutheria</taxon>
        <taxon>Euarchontoglires</taxon>
        <taxon>Glires</taxon>
        <taxon>Rodentia</taxon>
        <taxon>Myomorpha</taxon>
        <taxon>Muroidea</taxon>
        <taxon>Muridae</taxon>
        <taxon>Murinae</taxon>
        <taxon>Mus</taxon>
        <taxon>Mus</taxon>
    </lineage>
</organism>
<name>A0A6P5QG28_MUSCR</name>
<gene>
    <name evidence="6" type="primary">Resp18</name>
</gene>
<dbReference type="Pfam" id="PF14948">
    <property type="entry name" value="RESP18"/>
    <property type="match status" value="1"/>
</dbReference>
<reference evidence="6" key="1">
    <citation type="submission" date="2025-08" db="UniProtKB">
        <authorList>
            <consortium name="RefSeq"/>
        </authorList>
    </citation>
    <scope>IDENTIFICATION</scope>
</reference>
<comment type="subcellular location">
    <subcellularLocation>
        <location evidence="1">Cytoplasmic vesicle</location>
        <location evidence="1">Secretory vesicle</location>
    </subcellularLocation>
</comment>
<sequence>MHSSLKPAGSGRLQLLVCFLLLYSPPGSCSDINAHDVQGQVGSEQLWTFQGLIASVFQYLQLIFHQIVPEGMFWTDDIAYELMTKKVEHLSRLHPQYTCRKDMKAVSPTANAGVRSKQDEKLQLLSPQKSPTVKVNRDRCFTTKVIPKATKQEATHPTKGFFGPFPTVGLNLVAD</sequence>
<dbReference type="InterPro" id="IPR024833">
    <property type="entry name" value="RESP18"/>
</dbReference>
<dbReference type="KEGG" id="mcal:110300786"/>
<evidence type="ECO:0000259" key="4">
    <source>
        <dbReference type="Pfam" id="PF14948"/>
    </source>
</evidence>
<evidence type="ECO:0000256" key="2">
    <source>
        <dbReference type="ARBA" id="ARBA00023329"/>
    </source>
</evidence>
<dbReference type="CTD" id="389075"/>
<dbReference type="GO" id="GO:0001701">
    <property type="term" value="P:in utero embryonic development"/>
    <property type="evidence" value="ECO:0007669"/>
    <property type="project" value="Ensembl"/>
</dbReference>
<dbReference type="Proteomes" id="UP000515126">
    <property type="component" value="Chromosome 1"/>
</dbReference>
<proteinExistence type="predicted"/>
<dbReference type="InterPro" id="IPR029403">
    <property type="entry name" value="RESP18_dom"/>
</dbReference>
<evidence type="ECO:0000313" key="5">
    <source>
        <dbReference type="Proteomes" id="UP000515126"/>
    </source>
</evidence>
<dbReference type="GO" id="GO:0005783">
    <property type="term" value="C:endoplasmic reticulum"/>
    <property type="evidence" value="ECO:0007669"/>
    <property type="project" value="TreeGrafter"/>
</dbReference>
<dbReference type="GeneID" id="110300786"/>
<dbReference type="AlphaFoldDB" id="A0A6P5QG28"/>
<protein>
    <submittedName>
        <fullName evidence="6">Regulated endocrine-specific protein 18</fullName>
    </submittedName>
</protein>
<keyword evidence="2" id="KW-0968">Cytoplasmic vesicle</keyword>
<evidence type="ECO:0000256" key="3">
    <source>
        <dbReference type="SAM" id="SignalP"/>
    </source>
</evidence>
<evidence type="ECO:0000313" key="6">
    <source>
        <dbReference type="RefSeq" id="XP_021026725.1"/>
    </source>
</evidence>
<keyword evidence="5" id="KW-1185">Reference proteome</keyword>
<feature type="chain" id="PRO_5027700295" evidence="3">
    <location>
        <begin position="30"/>
        <end position="175"/>
    </location>
</feature>
<dbReference type="SMART" id="SM01305">
    <property type="entry name" value="RESP18"/>
    <property type="match status" value="1"/>
</dbReference>
<dbReference type="PANTHER" id="PTHR17314">
    <property type="entry name" value="REGULATED ENDOCRINE SPECIFIC PROTEIN 18"/>
    <property type="match status" value="1"/>
</dbReference>
<accession>A0A6P5QG28</accession>
<dbReference type="PANTHER" id="PTHR17314:SF0">
    <property type="entry name" value="REGULATED ENDOCRINE-SPECIFIC PROTEIN 18"/>
    <property type="match status" value="1"/>
</dbReference>